<evidence type="ECO:0000313" key="1">
    <source>
        <dbReference type="EMBL" id="JAO06322.1"/>
    </source>
</evidence>
<name>A0A0S7EU16_9TELE</name>
<protein>
    <submittedName>
        <fullName evidence="1">PPUP7868</fullName>
    </submittedName>
</protein>
<accession>A0A0S7EU16</accession>
<feature type="non-terminal residue" evidence="1">
    <location>
        <position position="150"/>
    </location>
</feature>
<organism evidence="1">
    <name type="scientific">Poeciliopsis prolifica</name>
    <name type="common">blackstripe livebearer</name>
    <dbReference type="NCBI Taxonomy" id="188132"/>
    <lineage>
        <taxon>Eukaryota</taxon>
        <taxon>Metazoa</taxon>
        <taxon>Chordata</taxon>
        <taxon>Craniata</taxon>
        <taxon>Vertebrata</taxon>
        <taxon>Euteleostomi</taxon>
        <taxon>Actinopterygii</taxon>
        <taxon>Neopterygii</taxon>
        <taxon>Teleostei</taxon>
        <taxon>Neoteleostei</taxon>
        <taxon>Acanthomorphata</taxon>
        <taxon>Ovalentaria</taxon>
        <taxon>Atherinomorphae</taxon>
        <taxon>Cyprinodontiformes</taxon>
        <taxon>Poeciliidae</taxon>
        <taxon>Poeciliinae</taxon>
        <taxon>Poeciliopsis</taxon>
    </lineage>
</organism>
<proteinExistence type="predicted"/>
<dbReference type="AlphaFoldDB" id="A0A0S7EU16"/>
<sequence length="150" mass="17396">VSQLDSTVFCWKKRNTLKMVMFSCYRCGEKMNKITKRSCIFFQQTSSLVLKEFIMELEELSVTPDQITLSTEIRLKQLLLHFKCVQSSDLEQSHILFVKDFNCFIGFLKDEKLNDANKAADDLVCKCSPSILTRHTSLKSGYQRKQRSGH</sequence>
<gene>
    <name evidence="1" type="primary">PPUP7868</name>
</gene>
<reference evidence="1" key="1">
    <citation type="submission" date="2014-12" db="EMBL/GenBank/DDBJ databases">
        <title>Parallel Evolution in Life History Adaptation Evident in the Tissue-Specific Poeciliopsis prolifica transcriptome.</title>
        <authorList>
            <person name="Jue N.K."/>
            <person name="Foley R.J."/>
            <person name="Obergfell C."/>
            <person name="Reznick D.N."/>
            <person name="O'Neill R.J."/>
            <person name="O'Neill M.J."/>
        </authorList>
    </citation>
    <scope>NUCLEOTIDE SEQUENCE</scope>
</reference>
<feature type="non-terminal residue" evidence="1">
    <location>
        <position position="1"/>
    </location>
</feature>
<dbReference type="EMBL" id="GBYX01475353">
    <property type="protein sequence ID" value="JAO06322.1"/>
    <property type="molecule type" value="Transcribed_RNA"/>
</dbReference>